<dbReference type="EMBL" id="KN831988">
    <property type="protein sequence ID" value="KIO01388.1"/>
    <property type="molecule type" value="Genomic_DNA"/>
</dbReference>
<dbReference type="InParanoid" id="A0A0C3IX51"/>
<evidence type="ECO:0000313" key="2">
    <source>
        <dbReference type="Proteomes" id="UP000054217"/>
    </source>
</evidence>
<gene>
    <name evidence="1" type="ORF">M404DRAFT_1003088</name>
</gene>
<dbReference type="HOGENOM" id="CLU_186278_0_0_1"/>
<sequence>MRPTDAVQRLLSDLLNYHTKIQMPVSLRSLPVPPHDVMFQSASSHLLSLIRALPMVLRPLQFVELGPAILEELRCVRKVYAAERGQRQRGSKR</sequence>
<proteinExistence type="predicted"/>
<dbReference type="AlphaFoldDB" id="A0A0C3IX51"/>
<protein>
    <submittedName>
        <fullName evidence="1">Uncharacterized protein</fullName>
    </submittedName>
</protein>
<dbReference type="Proteomes" id="UP000054217">
    <property type="component" value="Unassembled WGS sequence"/>
</dbReference>
<reference evidence="2" key="2">
    <citation type="submission" date="2015-01" db="EMBL/GenBank/DDBJ databases">
        <title>Evolutionary Origins and Diversification of the Mycorrhizal Mutualists.</title>
        <authorList>
            <consortium name="DOE Joint Genome Institute"/>
            <consortium name="Mycorrhizal Genomics Consortium"/>
            <person name="Kohler A."/>
            <person name="Kuo A."/>
            <person name="Nagy L.G."/>
            <person name="Floudas D."/>
            <person name="Copeland A."/>
            <person name="Barry K.W."/>
            <person name="Cichocki N."/>
            <person name="Veneault-Fourrey C."/>
            <person name="LaButti K."/>
            <person name="Lindquist E.A."/>
            <person name="Lipzen A."/>
            <person name="Lundell T."/>
            <person name="Morin E."/>
            <person name="Murat C."/>
            <person name="Riley R."/>
            <person name="Ohm R."/>
            <person name="Sun H."/>
            <person name="Tunlid A."/>
            <person name="Henrissat B."/>
            <person name="Grigoriev I.V."/>
            <person name="Hibbett D.S."/>
            <person name="Martin F."/>
        </authorList>
    </citation>
    <scope>NUCLEOTIDE SEQUENCE [LARGE SCALE GENOMIC DNA]</scope>
    <source>
        <strain evidence="2">Marx 270</strain>
    </source>
</reference>
<evidence type="ECO:0000313" key="1">
    <source>
        <dbReference type="EMBL" id="KIO01388.1"/>
    </source>
</evidence>
<keyword evidence="2" id="KW-1185">Reference proteome</keyword>
<accession>A0A0C3IX51</accession>
<name>A0A0C3IX51_PISTI</name>
<organism evidence="1 2">
    <name type="scientific">Pisolithus tinctorius Marx 270</name>
    <dbReference type="NCBI Taxonomy" id="870435"/>
    <lineage>
        <taxon>Eukaryota</taxon>
        <taxon>Fungi</taxon>
        <taxon>Dikarya</taxon>
        <taxon>Basidiomycota</taxon>
        <taxon>Agaricomycotina</taxon>
        <taxon>Agaricomycetes</taxon>
        <taxon>Agaricomycetidae</taxon>
        <taxon>Boletales</taxon>
        <taxon>Sclerodermatineae</taxon>
        <taxon>Pisolithaceae</taxon>
        <taxon>Pisolithus</taxon>
    </lineage>
</organism>
<reference evidence="1 2" key="1">
    <citation type="submission" date="2014-04" db="EMBL/GenBank/DDBJ databases">
        <authorList>
            <consortium name="DOE Joint Genome Institute"/>
            <person name="Kuo A."/>
            <person name="Kohler A."/>
            <person name="Costa M.D."/>
            <person name="Nagy L.G."/>
            <person name="Floudas D."/>
            <person name="Copeland A."/>
            <person name="Barry K.W."/>
            <person name="Cichocki N."/>
            <person name="Veneault-Fourrey C."/>
            <person name="LaButti K."/>
            <person name="Lindquist E.A."/>
            <person name="Lipzen A."/>
            <person name="Lundell T."/>
            <person name="Morin E."/>
            <person name="Murat C."/>
            <person name="Sun H."/>
            <person name="Tunlid A."/>
            <person name="Henrissat B."/>
            <person name="Grigoriev I.V."/>
            <person name="Hibbett D.S."/>
            <person name="Martin F."/>
            <person name="Nordberg H.P."/>
            <person name="Cantor M.N."/>
            <person name="Hua S.X."/>
        </authorList>
    </citation>
    <scope>NUCLEOTIDE SEQUENCE [LARGE SCALE GENOMIC DNA]</scope>
    <source>
        <strain evidence="1 2">Marx 270</strain>
    </source>
</reference>